<keyword evidence="4" id="KW-0647">Proteasome</keyword>
<protein>
    <submittedName>
        <fullName evidence="8">Scaffold/adaptor protein</fullName>
    </submittedName>
</protein>
<evidence type="ECO:0000256" key="3">
    <source>
        <dbReference type="ARBA" id="ARBA00022737"/>
    </source>
</evidence>
<comment type="caution">
    <text evidence="8">The sequence shown here is derived from an EMBL/GenBank/DDBJ whole genome shotgun (WGS) entry which is preliminary data.</text>
</comment>
<name>A0AAV3Q7B0_LITER</name>
<dbReference type="Proteomes" id="UP001454036">
    <property type="component" value="Unassembled WGS sequence"/>
</dbReference>
<evidence type="ECO:0000259" key="6">
    <source>
        <dbReference type="Pfam" id="PF23702"/>
    </source>
</evidence>
<dbReference type="EMBL" id="BAABME010003730">
    <property type="protein sequence ID" value="GAA0159929.1"/>
    <property type="molecule type" value="Genomic_DNA"/>
</dbReference>
<gene>
    <name evidence="8" type="ORF">LIER_16602</name>
</gene>
<evidence type="ECO:0000313" key="9">
    <source>
        <dbReference type="Proteomes" id="UP001454036"/>
    </source>
</evidence>
<feature type="domain" description="Proteasome adapter and scaffold protein ECM29 HEAT-repeat" evidence="7">
    <location>
        <begin position="1248"/>
        <end position="1407"/>
    </location>
</feature>
<accession>A0AAV3Q7B0</accession>
<dbReference type="InterPro" id="IPR055444">
    <property type="entry name" value="ARM_ECM29"/>
</dbReference>
<evidence type="ECO:0000259" key="5">
    <source>
        <dbReference type="Pfam" id="PF13001"/>
    </source>
</evidence>
<dbReference type="InterPro" id="IPR024372">
    <property type="entry name" value="Ecm29_N"/>
</dbReference>
<feature type="domain" description="ECM29 ARM-like repeats" evidence="6">
    <location>
        <begin position="622"/>
        <end position="750"/>
    </location>
</feature>
<proteinExistence type="predicted"/>
<dbReference type="SUPFAM" id="SSF48371">
    <property type="entry name" value="ARM repeat"/>
    <property type="match status" value="2"/>
</dbReference>
<keyword evidence="9" id="KW-1185">Reference proteome</keyword>
<organism evidence="8 9">
    <name type="scientific">Lithospermum erythrorhizon</name>
    <name type="common">Purple gromwell</name>
    <name type="synonym">Lithospermum officinale var. erythrorhizon</name>
    <dbReference type="NCBI Taxonomy" id="34254"/>
    <lineage>
        <taxon>Eukaryota</taxon>
        <taxon>Viridiplantae</taxon>
        <taxon>Streptophyta</taxon>
        <taxon>Embryophyta</taxon>
        <taxon>Tracheophyta</taxon>
        <taxon>Spermatophyta</taxon>
        <taxon>Magnoliopsida</taxon>
        <taxon>eudicotyledons</taxon>
        <taxon>Gunneridae</taxon>
        <taxon>Pentapetalae</taxon>
        <taxon>asterids</taxon>
        <taxon>lamiids</taxon>
        <taxon>Boraginales</taxon>
        <taxon>Boraginaceae</taxon>
        <taxon>Boraginoideae</taxon>
        <taxon>Lithospermeae</taxon>
        <taxon>Lithospermum</taxon>
    </lineage>
</organism>
<dbReference type="GO" id="GO:0036503">
    <property type="term" value="P:ERAD pathway"/>
    <property type="evidence" value="ECO:0007669"/>
    <property type="project" value="TreeGrafter"/>
</dbReference>
<evidence type="ECO:0000256" key="2">
    <source>
        <dbReference type="ARBA" id="ARBA00022490"/>
    </source>
</evidence>
<dbReference type="GO" id="GO:0060090">
    <property type="term" value="F:molecular adaptor activity"/>
    <property type="evidence" value="ECO:0007669"/>
    <property type="project" value="InterPro"/>
</dbReference>
<dbReference type="GO" id="GO:0005634">
    <property type="term" value="C:nucleus"/>
    <property type="evidence" value="ECO:0007669"/>
    <property type="project" value="TreeGrafter"/>
</dbReference>
<dbReference type="PANTHER" id="PTHR23346">
    <property type="entry name" value="TRANSLATIONAL ACTIVATOR GCN1-RELATED"/>
    <property type="match status" value="1"/>
</dbReference>
<sequence>MSESSSAHLVGKSELEKEEMLDRMLTRLALCDDSKLQDLLSKLLPLVIASLSSSAPPVRNKVIEILSHVNKRVKHQPQIGLPLLELWKLYVESSATPMVRNFCIVYIEMAIDRVPMEEQENISPMLLSGISKLPAQHQDILLRIIIKVIGEYHSSQVTDKVAEKYKGGCDSQDIAIFHDFCLQTLLYQPTSQSGSISAGLSISQRDRVTAKQPLSYDVITRRKLGILKIIEAMQQPLEVIYPLYIAAAADSQESVVKRGEELMKRNSSGVNFDDPNLISKLFLLFNGTESVAPESRVSPGNPSLKAKLLSIFCRSITAANSFPSTLQCIFGCIYGIDTTARLKQLGMEFTVWVFKHARDDQLRLMGPVILTGILKSLDNSTSLESDAIARDTKTFAYQAIGMLAQRSPHLFRDKIDVAVRLFDALRSEGSLLRLVIQEATNSLADAYKGSPSTVLKDLESLLLRNSQAEQGEVRFCAVRWATSLFDFHHCPSRYICMLGAADSKLDIREMAVGGLFPDENLGELAKKSSLQYPQLADMLDYILKQQPALMNFSRTSEKLLFPSKTFMAMIKFLLKCFETDVKQNNLVEGPEVSLSVDRLCLLLENAMAYEGSVELHGNASKSLVTVGSYFPKMIASRYADKVLWLKKLLDHIDSDTRESAARLLGFASSSLPISASADLVNQLSASIGATSKSRFEMQHGVLCALGYIIANCISREPTIPEQTLQTVIKRLADVINSESTTIASVAMEALGHIGLCTSLPSLPHDSSLISVLVLLRERLIKLLSSDDNKAIQKIVIALGHMCFQESVRSNLDIALDMIFTLCRSKVEDVLFAAGEALAFMWGGVPVTAEIILRTNYTSLSMASNFLMGDMSNSLSKYSPINVGNSADSHGPVRDTITRKLFDDLLYSSRKEERCAGTVWLVSLTMYCGQHTAIQQLLPDIQEAFSHLLSEQNELMQELASQGLSIVYELGDASMKKNLVNALVGTLTGSGKRKRAVKLVEDTEVFQGNGIGETPGGGKLSTYKELCNLANEMGQPDLIYKFMDLANYQASLNSKRGAAYGFSKIAKFAGEALQPFLRSLVPRLIRYQYDPDKNVQDAMAHIWKSLVSDPKQTIDEHLDAIIDDLLSQCGSRLWRSRESSCLALADIIQGRKFGQVEKELKRIWVVCFRAMDDIKESVRNSGDRLCRAVSSLTVRLCDVSLTPVVDARKTMDIVLPLLLTEGIMSKVDSVRKASIGIVMKLAKGSGTAIRPHLPDLVCCMLESLSSLEDQGLNYVEMHAANAGIQAEKLENLRVSIAKGSPMWETLDFCIDVVDSQSLELLVPRLLQLVRSGVGLNTRVGVASFTSLLVQKVGDSIKPFTNLLLKLLFPVVKEEKSSASKRAFANACAIVLKFASSSQAQKLIEDTASLHSGEKNAQISCGILLKAYFSMGADILNGYLSVIVPVIFISRFEDDKNVSILYEELWEENMGSERITVQLYLGEIVTLINEQMASSSWTNKRKAARGISKLCNALGDSLSPQQQDLLNSLIREIPGRLWEGKEDLLCALSDLCMSCHKAISAIDPEAPYSILSLVQSACTKKVKKYREAALLCLEQIIKAFSDPHFFNNVLPFLSDMCNSVGNTNTSRTFPIGDAEAGNFF</sequence>
<dbReference type="InterPro" id="IPR011989">
    <property type="entry name" value="ARM-like"/>
</dbReference>
<feature type="domain" description="Proteasome component Ecm29 N-terminal" evidence="5">
    <location>
        <begin position="21"/>
        <end position="499"/>
    </location>
</feature>
<dbReference type="GO" id="GO:0000502">
    <property type="term" value="C:proteasome complex"/>
    <property type="evidence" value="ECO:0007669"/>
    <property type="project" value="UniProtKB-KW"/>
</dbReference>
<dbReference type="Pfam" id="PF23702">
    <property type="entry name" value="ARM_ECM29"/>
    <property type="match status" value="1"/>
</dbReference>
<dbReference type="GO" id="GO:0043248">
    <property type="term" value="P:proteasome assembly"/>
    <property type="evidence" value="ECO:0007669"/>
    <property type="project" value="InterPro"/>
</dbReference>
<evidence type="ECO:0000256" key="4">
    <source>
        <dbReference type="ARBA" id="ARBA00022942"/>
    </source>
</evidence>
<evidence type="ECO:0000256" key="1">
    <source>
        <dbReference type="ARBA" id="ARBA00004496"/>
    </source>
</evidence>
<dbReference type="InterPro" id="IPR016024">
    <property type="entry name" value="ARM-type_fold"/>
</dbReference>
<dbReference type="Pfam" id="PF24492">
    <property type="entry name" value="HEAT_ECM29"/>
    <property type="match status" value="1"/>
</dbReference>
<reference evidence="8 9" key="1">
    <citation type="submission" date="2024-01" db="EMBL/GenBank/DDBJ databases">
        <title>The complete chloroplast genome sequence of Lithospermum erythrorhizon: insights into the phylogenetic relationship among Boraginaceae species and the maternal lineages of purple gromwells.</title>
        <authorList>
            <person name="Okada T."/>
            <person name="Watanabe K."/>
        </authorList>
    </citation>
    <scope>NUCLEOTIDE SEQUENCE [LARGE SCALE GENOMIC DNA]</scope>
</reference>
<keyword evidence="3" id="KW-0677">Repeat</keyword>
<dbReference type="PANTHER" id="PTHR23346:SF19">
    <property type="entry name" value="PROTEASOME ADAPTER AND SCAFFOLD PROTEIN ECM29"/>
    <property type="match status" value="1"/>
</dbReference>
<dbReference type="Gene3D" id="1.25.10.10">
    <property type="entry name" value="Leucine-rich Repeat Variant"/>
    <property type="match status" value="4"/>
</dbReference>
<evidence type="ECO:0000259" key="7">
    <source>
        <dbReference type="Pfam" id="PF24492"/>
    </source>
</evidence>
<dbReference type="Pfam" id="PF13001">
    <property type="entry name" value="ECM29_N"/>
    <property type="match status" value="1"/>
</dbReference>
<dbReference type="GO" id="GO:0005737">
    <property type="term" value="C:cytoplasm"/>
    <property type="evidence" value="ECO:0007669"/>
    <property type="project" value="UniProtKB-SubCell"/>
</dbReference>
<evidence type="ECO:0000313" key="8">
    <source>
        <dbReference type="EMBL" id="GAA0159929.1"/>
    </source>
</evidence>
<dbReference type="InterPro" id="IPR055443">
    <property type="entry name" value="HEAT_ECM29"/>
</dbReference>
<keyword evidence="2" id="KW-0963">Cytoplasm</keyword>
<comment type="subcellular location">
    <subcellularLocation>
        <location evidence="1">Cytoplasm</location>
    </subcellularLocation>
</comment>